<dbReference type="SUPFAM" id="SSF55961">
    <property type="entry name" value="Bet v1-like"/>
    <property type="match status" value="1"/>
</dbReference>
<sequence>MNGKGSPYRKTSSFDGSQRRSDSFHFSQIHKSSAPTRFWSLYKYFIEINIAVTIMITTTVTFLVSYSLDDAFRFVADFRNLVYWGDRISNISPIPSRNGNHFLVYELLYSFGPFRLKANYFAKEWIPNSRMIMEIHNSFIDQRDIYTFQTSSRGTKITFTNHSKLKYPYHFGEWAFASRIRERIYKEMRQLQNCLYRDGSSSPKHFQIIRI</sequence>
<feature type="transmembrane region" description="Helical" evidence="2">
    <location>
        <begin position="44"/>
        <end position="64"/>
    </location>
</feature>
<proteinExistence type="predicted"/>
<reference evidence="3 4" key="1">
    <citation type="submission" date="2013-01" db="EMBL/GenBank/DDBJ databases">
        <authorList>
            <person name="Harkins D.M."/>
            <person name="Durkin A.S."/>
            <person name="Brinkac L.M."/>
            <person name="Haft D.H."/>
            <person name="Selengut J.D."/>
            <person name="Sanka R."/>
            <person name="DePew J."/>
            <person name="Purushe J."/>
            <person name="Picardeau M."/>
            <person name="Werts C."/>
            <person name="Goarant C."/>
            <person name="Vinetz J.M."/>
            <person name="Sutton G.G."/>
            <person name="Nierman W.C."/>
            <person name="Fouts D.E."/>
        </authorList>
    </citation>
    <scope>NUCLEOTIDE SEQUENCE [LARGE SCALE GENOMIC DNA]</scope>
    <source>
        <strain evidence="3 4">200901868</strain>
    </source>
</reference>
<keyword evidence="2" id="KW-0812">Transmembrane</keyword>
<dbReference type="AlphaFoldDB" id="M6VTL4"/>
<evidence type="ECO:0008006" key="5">
    <source>
        <dbReference type="Google" id="ProtNLM"/>
    </source>
</evidence>
<accession>M6VTL4</accession>
<keyword evidence="2" id="KW-1133">Transmembrane helix</keyword>
<dbReference type="InterPro" id="IPR023393">
    <property type="entry name" value="START-like_dom_sf"/>
</dbReference>
<evidence type="ECO:0000313" key="4">
    <source>
        <dbReference type="Proteomes" id="UP000012159"/>
    </source>
</evidence>
<evidence type="ECO:0000256" key="1">
    <source>
        <dbReference type="SAM" id="MobiDB-lite"/>
    </source>
</evidence>
<feature type="region of interest" description="Disordered" evidence="1">
    <location>
        <begin position="1"/>
        <end position="20"/>
    </location>
</feature>
<dbReference type="NCBIfam" id="NF047582">
    <property type="entry name" value="LIC13081_fam"/>
    <property type="match status" value="1"/>
</dbReference>
<dbReference type="Gene3D" id="3.30.530.20">
    <property type="match status" value="1"/>
</dbReference>
<name>M6VTL4_LEPBO</name>
<gene>
    <name evidence="3" type="ORF">LEP1GSC133_5170</name>
</gene>
<dbReference type="STRING" id="1192866.LEP1GSC133_5170"/>
<dbReference type="Proteomes" id="UP000012159">
    <property type="component" value="Unassembled WGS sequence"/>
</dbReference>
<evidence type="ECO:0000256" key="2">
    <source>
        <dbReference type="SAM" id="Phobius"/>
    </source>
</evidence>
<dbReference type="EMBL" id="AKWF02000111">
    <property type="protein sequence ID" value="EMO60857.1"/>
    <property type="molecule type" value="Genomic_DNA"/>
</dbReference>
<evidence type="ECO:0000313" key="3">
    <source>
        <dbReference type="EMBL" id="EMO60857.1"/>
    </source>
</evidence>
<keyword evidence="2" id="KW-0472">Membrane</keyword>
<comment type="caution">
    <text evidence="3">The sequence shown here is derived from an EMBL/GenBank/DDBJ whole genome shotgun (WGS) entry which is preliminary data.</text>
</comment>
<protein>
    <recommendedName>
        <fullName evidence="5">Polyketide cyclase/dehydrase and lipid transport</fullName>
    </recommendedName>
</protein>
<organism evidence="3 4">
    <name type="scientific">Leptospira borgpetersenii serovar Pomona str. 200901868</name>
    <dbReference type="NCBI Taxonomy" id="1192866"/>
    <lineage>
        <taxon>Bacteria</taxon>
        <taxon>Pseudomonadati</taxon>
        <taxon>Spirochaetota</taxon>
        <taxon>Spirochaetia</taxon>
        <taxon>Leptospirales</taxon>
        <taxon>Leptospiraceae</taxon>
        <taxon>Leptospira</taxon>
    </lineage>
</organism>